<dbReference type="EMBL" id="CAJNNW010032002">
    <property type="protein sequence ID" value="CAE8710514.1"/>
    <property type="molecule type" value="Genomic_DNA"/>
</dbReference>
<sequence>MVGTSSLELLAEETAPFKPTVGDVDHPQLGCCVQPQVEEQICEAVHLALSRSSGSLKRKVYAPILGESRNGRLDLSDMSTVAPDLWEGQRAKYPGHVVFELVTPASWQAELSRTYIDTALDLLDLQSDVVLCLALFSDPEFNSVPDWFKIAFASVSASSILLEVLIAMRRAAIFASFDRVNSDRQHERVIGWRWWRAYFHCIFLNYLGIPVDFMVAPFRFSRFGHHPDGRNVGSRPGHDLPINYVAHAAIEGFITGRRIISKIPKLLLEDGLLFWMTVYI</sequence>
<dbReference type="AlphaFoldDB" id="A0A813KLE7"/>
<comment type="caution">
    <text evidence="1">The sequence shown here is derived from an EMBL/GenBank/DDBJ whole genome shotgun (WGS) entry which is preliminary data.</text>
</comment>
<dbReference type="Proteomes" id="UP000626109">
    <property type="component" value="Unassembled WGS sequence"/>
</dbReference>
<evidence type="ECO:0000313" key="2">
    <source>
        <dbReference type="Proteomes" id="UP000626109"/>
    </source>
</evidence>
<name>A0A813KLE7_POLGL</name>
<proteinExistence type="predicted"/>
<protein>
    <submittedName>
        <fullName evidence="1">Uncharacterized protein</fullName>
    </submittedName>
</protein>
<evidence type="ECO:0000313" key="1">
    <source>
        <dbReference type="EMBL" id="CAE8710514.1"/>
    </source>
</evidence>
<organism evidence="1 2">
    <name type="scientific">Polarella glacialis</name>
    <name type="common">Dinoflagellate</name>
    <dbReference type="NCBI Taxonomy" id="89957"/>
    <lineage>
        <taxon>Eukaryota</taxon>
        <taxon>Sar</taxon>
        <taxon>Alveolata</taxon>
        <taxon>Dinophyceae</taxon>
        <taxon>Suessiales</taxon>
        <taxon>Suessiaceae</taxon>
        <taxon>Polarella</taxon>
    </lineage>
</organism>
<reference evidence="1" key="1">
    <citation type="submission" date="2021-02" db="EMBL/GenBank/DDBJ databases">
        <authorList>
            <person name="Dougan E. K."/>
            <person name="Rhodes N."/>
            <person name="Thang M."/>
            <person name="Chan C."/>
        </authorList>
    </citation>
    <scope>NUCLEOTIDE SEQUENCE</scope>
</reference>
<accession>A0A813KLE7</accession>
<gene>
    <name evidence="1" type="ORF">PGLA2088_LOCUS35981</name>
</gene>